<dbReference type="Pfam" id="PF24961">
    <property type="entry name" value="NfeD_membrane"/>
    <property type="match status" value="1"/>
</dbReference>
<feature type="domain" description="NfeD1b N-terminal" evidence="9">
    <location>
        <begin position="34"/>
        <end position="233"/>
    </location>
</feature>
<dbReference type="InterPro" id="IPR002810">
    <property type="entry name" value="NfeD-like_C"/>
</dbReference>
<dbReference type="InterPro" id="IPR012340">
    <property type="entry name" value="NA-bd_OB-fold"/>
</dbReference>
<dbReference type="InterPro" id="IPR029045">
    <property type="entry name" value="ClpP/crotonase-like_dom_sf"/>
</dbReference>
<dbReference type="EMBL" id="JACIES010000001">
    <property type="protein sequence ID" value="MBB4024746.1"/>
    <property type="molecule type" value="Genomic_DNA"/>
</dbReference>
<comment type="subcellular location">
    <subcellularLocation>
        <location evidence="1">Membrane</location>
        <topology evidence="1">Multi-pass membrane protein</topology>
    </subcellularLocation>
</comment>
<keyword evidence="6" id="KW-0732">Signal</keyword>
<dbReference type="CDD" id="cd07021">
    <property type="entry name" value="Clp_protease_NfeD_like"/>
    <property type="match status" value="1"/>
</dbReference>
<sequence>MMRKWLVVLFLLVGNLPMFAGEEKNDSGENRELVYKVDIKDEIGPSIWRLVKRSFDRATDENADVILVHMNTYGGMVVYADSLRSLILNYPKPVWVFIDNNAASAGALISIACDRIYMREGANIGAATVVNQTGDAMPDKYQSYMRSMIRATAQAHGKDTVMENGQRVIRWKRDPRIAEAMVDERVVVEGVTDSGKVVTFTPHEAIQYGFCDGIAESVVEVLQKEGITNYELHEYKPTTMDRFIGFLISPIVQGILIMIIIGGIYFELQTPGVGFPLVAAITACLLYFAPLYLEGMANYVEMILFVVGIILLLLEIFVIPGFGVTGVLGIVCVVASLVLAGIDDFTFDFLPDFTSAIIRSLFFVVSCSLLSLFGSIWLSRKLFGSRRLNFALHAEQKVEDGFVGVDMAVKEEIGKVGTTFTDLRPAGKVMIGNEVYDAVSDTGAFIERGKVVRVVKYQAGQVYVVIN</sequence>
<dbReference type="Pfam" id="PF01957">
    <property type="entry name" value="NfeD"/>
    <property type="match status" value="1"/>
</dbReference>
<dbReference type="PANTHER" id="PTHR33507">
    <property type="entry name" value="INNER MEMBRANE PROTEIN YBBJ"/>
    <property type="match status" value="1"/>
</dbReference>
<feature type="transmembrane region" description="Helical" evidence="5">
    <location>
        <begin position="324"/>
        <end position="342"/>
    </location>
</feature>
<keyword evidence="10" id="KW-0645">Protease</keyword>
<evidence type="ECO:0000256" key="5">
    <source>
        <dbReference type="SAM" id="Phobius"/>
    </source>
</evidence>
<dbReference type="SUPFAM" id="SSF52096">
    <property type="entry name" value="ClpP/crotonase"/>
    <property type="match status" value="1"/>
</dbReference>
<feature type="chain" id="PRO_5030793829" evidence="6">
    <location>
        <begin position="21"/>
        <end position="467"/>
    </location>
</feature>
<feature type="transmembrane region" description="Helical" evidence="5">
    <location>
        <begin position="273"/>
        <end position="293"/>
    </location>
</feature>
<gene>
    <name evidence="10" type="ORF">GGR14_000507</name>
</gene>
<feature type="transmembrane region" description="Helical" evidence="5">
    <location>
        <begin position="243"/>
        <end position="266"/>
    </location>
</feature>
<dbReference type="InterPro" id="IPR056738">
    <property type="entry name" value="NfeD1b_N"/>
</dbReference>
<dbReference type="InterPro" id="IPR052165">
    <property type="entry name" value="Membrane_assoc_protease"/>
</dbReference>
<dbReference type="AlphaFoldDB" id="A0A7W6HTK4"/>
<protein>
    <submittedName>
        <fullName evidence="10">Membrane-bound serine protease (ClpP class)</fullName>
    </submittedName>
</protein>
<keyword evidence="3 5" id="KW-1133">Transmembrane helix</keyword>
<evidence type="ECO:0000259" key="9">
    <source>
        <dbReference type="Pfam" id="PF25145"/>
    </source>
</evidence>
<dbReference type="GO" id="GO:0006508">
    <property type="term" value="P:proteolysis"/>
    <property type="evidence" value="ECO:0007669"/>
    <property type="project" value="UniProtKB-KW"/>
</dbReference>
<evidence type="ECO:0000313" key="11">
    <source>
        <dbReference type="Proteomes" id="UP000546007"/>
    </source>
</evidence>
<evidence type="ECO:0000256" key="6">
    <source>
        <dbReference type="SAM" id="SignalP"/>
    </source>
</evidence>
<dbReference type="InterPro" id="IPR056739">
    <property type="entry name" value="NfeD_membrane"/>
</dbReference>
<name>A0A7W6HTK4_9BACT</name>
<reference evidence="10 11" key="1">
    <citation type="submission" date="2020-08" db="EMBL/GenBank/DDBJ databases">
        <title>Genomic Encyclopedia of Type Strains, Phase IV (KMG-IV): sequencing the most valuable type-strain genomes for metagenomic binning, comparative biology and taxonomic classification.</title>
        <authorList>
            <person name="Goeker M."/>
        </authorList>
    </citation>
    <scope>NUCLEOTIDE SEQUENCE [LARGE SCALE GENOMIC DNA]</scope>
    <source>
        <strain evidence="10 11">DSM 105721</strain>
    </source>
</reference>
<evidence type="ECO:0000256" key="4">
    <source>
        <dbReference type="ARBA" id="ARBA00023136"/>
    </source>
</evidence>
<feature type="transmembrane region" description="Helical" evidence="5">
    <location>
        <begin position="357"/>
        <end position="378"/>
    </location>
</feature>
<dbReference type="GO" id="GO:0008233">
    <property type="term" value="F:peptidase activity"/>
    <property type="evidence" value="ECO:0007669"/>
    <property type="project" value="UniProtKB-KW"/>
</dbReference>
<feature type="domain" description="NfeD integral membrane" evidence="8">
    <location>
        <begin position="252"/>
        <end position="369"/>
    </location>
</feature>
<evidence type="ECO:0000256" key="3">
    <source>
        <dbReference type="ARBA" id="ARBA00022989"/>
    </source>
</evidence>
<keyword evidence="11" id="KW-1185">Reference proteome</keyword>
<evidence type="ECO:0000259" key="8">
    <source>
        <dbReference type="Pfam" id="PF24961"/>
    </source>
</evidence>
<keyword evidence="4 5" id="KW-0472">Membrane</keyword>
<feature type="transmembrane region" description="Helical" evidence="5">
    <location>
        <begin position="299"/>
        <end position="317"/>
    </location>
</feature>
<dbReference type="Gene3D" id="3.90.226.10">
    <property type="entry name" value="2-enoyl-CoA Hydratase, Chain A, domain 1"/>
    <property type="match status" value="1"/>
</dbReference>
<dbReference type="Proteomes" id="UP000546007">
    <property type="component" value="Unassembled WGS sequence"/>
</dbReference>
<dbReference type="GO" id="GO:0005886">
    <property type="term" value="C:plasma membrane"/>
    <property type="evidence" value="ECO:0007669"/>
    <property type="project" value="TreeGrafter"/>
</dbReference>
<feature type="domain" description="NfeD-like C-terminal" evidence="7">
    <location>
        <begin position="411"/>
        <end position="458"/>
    </location>
</feature>
<feature type="signal peptide" evidence="6">
    <location>
        <begin position="1"/>
        <end position="20"/>
    </location>
</feature>
<dbReference type="PANTHER" id="PTHR33507:SF3">
    <property type="entry name" value="INNER MEMBRANE PROTEIN YBBJ"/>
    <property type="match status" value="1"/>
</dbReference>
<dbReference type="Pfam" id="PF25145">
    <property type="entry name" value="NfeD1b_N"/>
    <property type="match status" value="1"/>
</dbReference>
<dbReference type="Gene3D" id="2.40.50.140">
    <property type="entry name" value="Nucleic acid-binding proteins"/>
    <property type="match status" value="1"/>
</dbReference>
<evidence type="ECO:0000256" key="2">
    <source>
        <dbReference type="ARBA" id="ARBA00022692"/>
    </source>
</evidence>
<keyword evidence="10" id="KW-0378">Hydrolase</keyword>
<comment type="caution">
    <text evidence="10">The sequence shown here is derived from an EMBL/GenBank/DDBJ whole genome shotgun (WGS) entry which is preliminary data.</text>
</comment>
<evidence type="ECO:0000259" key="7">
    <source>
        <dbReference type="Pfam" id="PF01957"/>
    </source>
</evidence>
<evidence type="ECO:0000256" key="1">
    <source>
        <dbReference type="ARBA" id="ARBA00004141"/>
    </source>
</evidence>
<organism evidence="10 11">
    <name type="scientific">Butyricimonas faecihominis</name>
    <dbReference type="NCBI Taxonomy" id="1472416"/>
    <lineage>
        <taxon>Bacteria</taxon>
        <taxon>Pseudomonadati</taxon>
        <taxon>Bacteroidota</taxon>
        <taxon>Bacteroidia</taxon>
        <taxon>Bacteroidales</taxon>
        <taxon>Odoribacteraceae</taxon>
        <taxon>Butyricimonas</taxon>
    </lineage>
</organism>
<proteinExistence type="predicted"/>
<accession>A0A7W6HTK4</accession>
<evidence type="ECO:0000313" key="10">
    <source>
        <dbReference type="EMBL" id="MBB4024746.1"/>
    </source>
</evidence>
<keyword evidence="2 5" id="KW-0812">Transmembrane</keyword>